<dbReference type="InterPro" id="IPR036291">
    <property type="entry name" value="NAD(P)-bd_dom_sf"/>
</dbReference>
<dbReference type="InterPro" id="IPR002347">
    <property type="entry name" value="SDR_fam"/>
</dbReference>
<evidence type="ECO:0000313" key="2">
    <source>
        <dbReference type="Proteomes" id="UP001519331"/>
    </source>
</evidence>
<organism evidence="1 2">
    <name type="scientific">Nesterenkonia lacusekhoensis</name>
    <dbReference type="NCBI Taxonomy" id="150832"/>
    <lineage>
        <taxon>Bacteria</taxon>
        <taxon>Bacillati</taxon>
        <taxon>Actinomycetota</taxon>
        <taxon>Actinomycetes</taxon>
        <taxon>Micrococcales</taxon>
        <taxon>Micrococcaceae</taxon>
        <taxon>Nesterenkonia</taxon>
    </lineage>
</organism>
<dbReference type="RefSeq" id="WP_245324152.1">
    <property type="nucleotide sequence ID" value="NZ_JAGINX010000001.1"/>
</dbReference>
<protein>
    <submittedName>
        <fullName evidence="1">Short-subunit dehydrogenase</fullName>
    </submittedName>
</protein>
<proteinExistence type="predicted"/>
<keyword evidence="2" id="KW-1185">Reference proteome</keyword>
<dbReference type="SUPFAM" id="SSF51735">
    <property type="entry name" value="NAD(P)-binding Rossmann-fold domains"/>
    <property type="match status" value="1"/>
</dbReference>
<name>A0ABS4T4D4_9MICC</name>
<accession>A0ABS4T4D4</accession>
<comment type="caution">
    <text evidence="1">The sequence shown here is derived from an EMBL/GenBank/DDBJ whole genome shotgun (WGS) entry which is preliminary data.</text>
</comment>
<dbReference type="Gene3D" id="3.40.50.720">
    <property type="entry name" value="NAD(P)-binding Rossmann-like Domain"/>
    <property type="match status" value="1"/>
</dbReference>
<dbReference type="PANTHER" id="PTHR43431">
    <property type="entry name" value="OXIDOREDUCTASE, SHORT CHAIN DEHYDROGENASE/REDUCTASE FAMILY (AFU_ORTHOLOGUE AFUA_5G14000)"/>
    <property type="match status" value="1"/>
</dbReference>
<gene>
    <name evidence="1" type="ORF">JOF45_001180</name>
</gene>
<dbReference type="Proteomes" id="UP001519331">
    <property type="component" value="Unassembled WGS sequence"/>
</dbReference>
<dbReference type="EMBL" id="JAGINX010000001">
    <property type="protein sequence ID" value="MBP2318161.1"/>
    <property type="molecule type" value="Genomic_DNA"/>
</dbReference>
<dbReference type="Pfam" id="PF00106">
    <property type="entry name" value="adh_short"/>
    <property type="match status" value="1"/>
</dbReference>
<evidence type="ECO:0000313" key="1">
    <source>
        <dbReference type="EMBL" id="MBP2318161.1"/>
    </source>
</evidence>
<sequence length="56" mass="5962">MTTIAIIGAGRNLGEALARRFGREGFSLALISRNQERLDALAADLAAEEGLCRQCA</sequence>
<reference evidence="1 2" key="1">
    <citation type="submission" date="2021-03" db="EMBL/GenBank/DDBJ databases">
        <title>Sequencing the genomes of 1000 actinobacteria strains.</title>
        <authorList>
            <person name="Klenk H.-P."/>
        </authorList>
    </citation>
    <scope>NUCLEOTIDE SEQUENCE [LARGE SCALE GENOMIC DNA]</scope>
    <source>
        <strain evidence="1 2">DSM 12544</strain>
    </source>
</reference>
<dbReference type="PANTHER" id="PTHR43431:SF7">
    <property type="entry name" value="OXIDOREDUCTASE, SHORT CHAIN DEHYDROGENASE_REDUCTASE FAMILY (AFU_ORTHOLOGUE AFUA_5G14000)"/>
    <property type="match status" value="1"/>
</dbReference>